<dbReference type="PANTHER" id="PTHR35004">
    <property type="entry name" value="TRANSPOSASE RV3428C-RELATED"/>
    <property type="match status" value="1"/>
</dbReference>
<evidence type="ECO:0000259" key="1">
    <source>
        <dbReference type="PROSITE" id="PS50994"/>
    </source>
</evidence>
<dbReference type="InterPro" id="IPR036397">
    <property type="entry name" value="RNaseH_sf"/>
</dbReference>
<gene>
    <name evidence="2" type="ORF">NZD86_02905</name>
</gene>
<dbReference type="Gene3D" id="3.30.420.10">
    <property type="entry name" value="Ribonuclease H-like superfamily/Ribonuclease H"/>
    <property type="match status" value="1"/>
</dbReference>
<dbReference type="InterPro" id="IPR001584">
    <property type="entry name" value="Integrase_cat-core"/>
</dbReference>
<proteinExistence type="predicted"/>
<name>A0ABY6Z3T6_9BACL</name>
<dbReference type="RefSeq" id="WP_268044994.1">
    <property type="nucleotide sequence ID" value="NZ_CP104064.1"/>
</dbReference>
<evidence type="ECO:0000313" key="2">
    <source>
        <dbReference type="EMBL" id="WAH37502.1"/>
    </source>
</evidence>
<accession>A0ABY6Z3T6</accession>
<dbReference type="EMBL" id="CP104064">
    <property type="protein sequence ID" value="WAH37502.1"/>
    <property type="molecule type" value="Genomic_DNA"/>
</dbReference>
<reference evidence="2" key="1">
    <citation type="submission" date="2022-08" db="EMBL/GenBank/DDBJ databases">
        <title>Alicyclobacillus dauci DSM2870, complete genome.</title>
        <authorList>
            <person name="Wang Q."/>
            <person name="Cai R."/>
            <person name="Wang Z."/>
        </authorList>
    </citation>
    <scope>NUCLEOTIDE SEQUENCE</scope>
    <source>
        <strain evidence="2">DSM 28700</strain>
    </source>
</reference>
<organism evidence="2 3">
    <name type="scientific">Alicyclobacillus dauci</name>
    <dbReference type="NCBI Taxonomy" id="1475485"/>
    <lineage>
        <taxon>Bacteria</taxon>
        <taxon>Bacillati</taxon>
        <taxon>Bacillota</taxon>
        <taxon>Bacilli</taxon>
        <taxon>Bacillales</taxon>
        <taxon>Alicyclobacillaceae</taxon>
        <taxon>Alicyclobacillus</taxon>
    </lineage>
</organism>
<keyword evidence="3" id="KW-1185">Reference proteome</keyword>
<dbReference type="SUPFAM" id="SSF53098">
    <property type="entry name" value="Ribonuclease H-like"/>
    <property type="match status" value="1"/>
</dbReference>
<dbReference type="Proteomes" id="UP001164803">
    <property type="component" value="Chromosome"/>
</dbReference>
<evidence type="ECO:0000313" key="3">
    <source>
        <dbReference type="Proteomes" id="UP001164803"/>
    </source>
</evidence>
<protein>
    <recommendedName>
        <fullName evidence="1">Integrase catalytic domain-containing protein</fullName>
    </recommendedName>
</protein>
<dbReference type="InterPro" id="IPR012337">
    <property type="entry name" value="RNaseH-like_sf"/>
</dbReference>
<feature type="domain" description="Integrase catalytic" evidence="1">
    <location>
        <begin position="1"/>
        <end position="160"/>
    </location>
</feature>
<dbReference type="PROSITE" id="PS50994">
    <property type="entry name" value="INTEGRASE"/>
    <property type="match status" value="1"/>
</dbReference>
<dbReference type="PANTHER" id="PTHR35004:SF6">
    <property type="entry name" value="TRANSPOSASE"/>
    <property type="match status" value="1"/>
</dbReference>
<sequence>MKRDIQLRVGQNISALGHSRANYIEFTRRCDIHSFLRCFTHELEHFDGVPKVALTDRMKTVVLGRNDDRSPVWHPAFQDFALSVGLTPKLCRVRRPQTKGKVERAVRFVKENFWVAPQFTNLADLNRQALAWCQIPPRGGHPCSWLTVGMSPTPVWDFHPKDSAHAGRTNKRERMIMSSLLIEGSIRKLIPIQLVFSYKCRFIFAFCPICYLNRQT</sequence>